<gene>
    <name evidence="2" type="ORF">KSP40_PGU008692</name>
</gene>
<comment type="caution">
    <text evidence="2">The sequence shown here is derived from an EMBL/GenBank/DDBJ whole genome shotgun (WGS) entry which is preliminary data.</text>
</comment>
<proteinExistence type="predicted"/>
<reference evidence="2 3" key="1">
    <citation type="journal article" date="2022" name="Nat. Plants">
        <title>Genomes of leafy and leafless Platanthera orchids illuminate the evolution of mycoheterotrophy.</title>
        <authorList>
            <person name="Li M.H."/>
            <person name="Liu K.W."/>
            <person name="Li Z."/>
            <person name="Lu H.C."/>
            <person name="Ye Q.L."/>
            <person name="Zhang D."/>
            <person name="Wang J.Y."/>
            <person name="Li Y.F."/>
            <person name="Zhong Z.M."/>
            <person name="Liu X."/>
            <person name="Yu X."/>
            <person name="Liu D.K."/>
            <person name="Tu X.D."/>
            <person name="Liu B."/>
            <person name="Hao Y."/>
            <person name="Liao X.Y."/>
            <person name="Jiang Y.T."/>
            <person name="Sun W.H."/>
            <person name="Chen J."/>
            <person name="Chen Y.Q."/>
            <person name="Ai Y."/>
            <person name="Zhai J.W."/>
            <person name="Wu S.S."/>
            <person name="Zhou Z."/>
            <person name="Hsiao Y.Y."/>
            <person name="Wu W.L."/>
            <person name="Chen Y.Y."/>
            <person name="Lin Y.F."/>
            <person name="Hsu J.L."/>
            <person name="Li C.Y."/>
            <person name="Wang Z.W."/>
            <person name="Zhao X."/>
            <person name="Zhong W.Y."/>
            <person name="Ma X.K."/>
            <person name="Ma L."/>
            <person name="Huang J."/>
            <person name="Chen G.Z."/>
            <person name="Huang M.Z."/>
            <person name="Huang L."/>
            <person name="Peng D.H."/>
            <person name="Luo Y.B."/>
            <person name="Zou S.Q."/>
            <person name="Chen S.P."/>
            <person name="Lan S."/>
            <person name="Tsai W.C."/>
            <person name="Van de Peer Y."/>
            <person name="Liu Z.J."/>
        </authorList>
    </citation>
    <scope>NUCLEOTIDE SEQUENCE [LARGE SCALE GENOMIC DNA]</scope>
    <source>
        <strain evidence="2">Lor288</strain>
    </source>
</reference>
<name>A0ABR2MBF2_9ASPA</name>
<protein>
    <submittedName>
        <fullName evidence="2">Uncharacterized protein</fullName>
    </submittedName>
</protein>
<organism evidence="2 3">
    <name type="scientific">Platanthera guangdongensis</name>
    <dbReference type="NCBI Taxonomy" id="2320717"/>
    <lineage>
        <taxon>Eukaryota</taxon>
        <taxon>Viridiplantae</taxon>
        <taxon>Streptophyta</taxon>
        <taxon>Embryophyta</taxon>
        <taxon>Tracheophyta</taxon>
        <taxon>Spermatophyta</taxon>
        <taxon>Magnoliopsida</taxon>
        <taxon>Liliopsida</taxon>
        <taxon>Asparagales</taxon>
        <taxon>Orchidaceae</taxon>
        <taxon>Orchidoideae</taxon>
        <taxon>Orchideae</taxon>
        <taxon>Orchidinae</taxon>
        <taxon>Platanthera</taxon>
    </lineage>
</organism>
<keyword evidence="3" id="KW-1185">Reference proteome</keyword>
<feature type="region of interest" description="Disordered" evidence="1">
    <location>
        <begin position="100"/>
        <end position="125"/>
    </location>
</feature>
<accession>A0ABR2MBF2</accession>
<evidence type="ECO:0000256" key="1">
    <source>
        <dbReference type="SAM" id="MobiDB-lite"/>
    </source>
</evidence>
<dbReference type="EMBL" id="JBBWWR010000010">
    <property type="protein sequence ID" value="KAK8960904.1"/>
    <property type="molecule type" value="Genomic_DNA"/>
</dbReference>
<dbReference type="Proteomes" id="UP001412067">
    <property type="component" value="Unassembled WGS sequence"/>
</dbReference>
<evidence type="ECO:0000313" key="3">
    <source>
        <dbReference type="Proteomes" id="UP001412067"/>
    </source>
</evidence>
<feature type="compositionally biased region" description="Basic residues" evidence="1">
    <location>
        <begin position="113"/>
        <end position="125"/>
    </location>
</feature>
<sequence>MDVVKWYPPNENWYLWGSHTIEVRLHNDKDINPPNSRAITYDVLNVGLGDIGKIKQQTAKKRKSIVQEIDYSKLPKIPPLGTAAFEEWFSPFFDHAKIFDDGSEDEGDAQPSKKGKSSSKGGKKK</sequence>
<evidence type="ECO:0000313" key="2">
    <source>
        <dbReference type="EMBL" id="KAK8960904.1"/>
    </source>
</evidence>